<evidence type="ECO:0000313" key="3">
    <source>
        <dbReference type="Proteomes" id="UP000777438"/>
    </source>
</evidence>
<gene>
    <name evidence="2" type="ORF">B0T10DRAFT_52742</name>
</gene>
<organism evidence="2 3">
    <name type="scientific">Thelonectria olida</name>
    <dbReference type="NCBI Taxonomy" id="1576542"/>
    <lineage>
        <taxon>Eukaryota</taxon>
        <taxon>Fungi</taxon>
        <taxon>Dikarya</taxon>
        <taxon>Ascomycota</taxon>
        <taxon>Pezizomycotina</taxon>
        <taxon>Sordariomycetes</taxon>
        <taxon>Hypocreomycetidae</taxon>
        <taxon>Hypocreales</taxon>
        <taxon>Nectriaceae</taxon>
        <taxon>Thelonectria</taxon>
    </lineage>
</organism>
<feature type="transmembrane region" description="Helical" evidence="1">
    <location>
        <begin position="218"/>
        <end position="237"/>
    </location>
</feature>
<comment type="caution">
    <text evidence="2">The sequence shown here is derived from an EMBL/GenBank/DDBJ whole genome shotgun (WGS) entry which is preliminary data.</text>
</comment>
<dbReference type="OrthoDB" id="72269at2759"/>
<evidence type="ECO:0000313" key="2">
    <source>
        <dbReference type="EMBL" id="KAH6889485.1"/>
    </source>
</evidence>
<feature type="transmembrane region" description="Helical" evidence="1">
    <location>
        <begin position="264"/>
        <end position="286"/>
    </location>
</feature>
<dbReference type="EMBL" id="JAGPYM010000011">
    <property type="protein sequence ID" value="KAH6889485.1"/>
    <property type="molecule type" value="Genomic_DNA"/>
</dbReference>
<proteinExistence type="predicted"/>
<dbReference type="Proteomes" id="UP000777438">
    <property type="component" value="Unassembled WGS sequence"/>
</dbReference>
<protein>
    <submittedName>
        <fullName evidence="2">Uncharacterized protein</fullName>
    </submittedName>
</protein>
<reference evidence="2 3" key="1">
    <citation type="journal article" date="2021" name="Nat. Commun.">
        <title>Genetic determinants of endophytism in the Arabidopsis root mycobiome.</title>
        <authorList>
            <person name="Mesny F."/>
            <person name="Miyauchi S."/>
            <person name="Thiergart T."/>
            <person name="Pickel B."/>
            <person name="Atanasova L."/>
            <person name="Karlsson M."/>
            <person name="Huettel B."/>
            <person name="Barry K.W."/>
            <person name="Haridas S."/>
            <person name="Chen C."/>
            <person name="Bauer D."/>
            <person name="Andreopoulos W."/>
            <person name="Pangilinan J."/>
            <person name="LaButti K."/>
            <person name="Riley R."/>
            <person name="Lipzen A."/>
            <person name="Clum A."/>
            <person name="Drula E."/>
            <person name="Henrissat B."/>
            <person name="Kohler A."/>
            <person name="Grigoriev I.V."/>
            <person name="Martin F.M."/>
            <person name="Hacquard S."/>
        </authorList>
    </citation>
    <scope>NUCLEOTIDE SEQUENCE [LARGE SCALE GENOMIC DNA]</scope>
    <source>
        <strain evidence="2 3">MPI-CAGE-CH-0241</strain>
    </source>
</reference>
<evidence type="ECO:0000256" key="1">
    <source>
        <dbReference type="SAM" id="Phobius"/>
    </source>
</evidence>
<feature type="transmembrane region" description="Helical" evidence="1">
    <location>
        <begin position="24"/>
        <end position="42"/>
    </location>
</feature>
<keyword evidence="1" id="KW-1133">Transmembrane helix</keyword>
<keyword evidence="1" id="KW-0472">Membrane</keyword>
<name>A0A9P8W3R4_9HYPO</name>
<feature type="transmembrane region" description="Helical" evidence="1">
    <location>
        <begin position="145"/>
        <end position="165"/>
    </location>
</feature>
<keyword evidence="3" id="KW-1185">Reference proteome</keyword>
<accession>A0A9P8W3R4</accession>
<sequence length="399" mass="43961">MPARPKPAPPKPAGTPGRPQPVPTLPIALIITIFFFAVDAMVGQANRSGYMELIDSIVDDEQPSFLPGTQRPLLKEYTGFPTLDRLFAMLNVFFANVADGSAPALSLFAFYFGTQMIPFFSILMVESQRVLKASSLFFNPVAWGFLMQTVGFGIIFPVFLVHHLLYTTKFTLPESVRLRDPSKLHAVVPAFLLGYILLSVLVAVPFPHAHMRQWCLAIWQAFPLYVVFLQAAFTGLLKRLSIGKNSFTPKAHIERAALSHAYGFAWNVAVTGQLFTIAVLATSAFFPGLYPDGVAEALSLEKMFIPGPPHSWEPMTSAASSFHDYLRYDLYLGSVAGIIWAVHLLSQVKPATTSEEQKDLGRGLLRSLLLSGPGGTMIALLQHRDDTVLAEELKAEKKH</sequence>
<dbReference type="AlphaFoldDB" id="A0A9P8W3R4"/>
<feature type="transmembrane region" description="Helical" evidence="1">
    <location>
        <begin position="186"/>
        <end position="206"/>
    </location>
</feature>
<keyword evidence="1" id="KW-0812">Transmembrane</keyword>
<feature type="transmembrane region" description="Helical" evidence="1">
    <location>
        <begin position="330"/>
        <end position="348"/>
    </location>
</feature>